<dbReference type="AlphaFoldDB" id="A0A0S2K890"/>
<dbReference type="PROSITE" id="PS50977">
    <property type="entry name" value="HTH_TETR_2"/>
    <property type="match status" value="1"/>
</dbReference>
<dbReference type="PRINTS" id="PR00455">
    <property type="entry name" value="HTHTETR"/>
</dbReference>
<dbReference type="GO" id="GO:0003677">
    <property type="term" value="F:DNA binding"/>
    <property type="evidence" value="ECO:0007669"/>
    <property type="project" value="UniProtKB-UniRule"/>
</dbReference>
<name>A0A0S2K890_9GAMM</name>
<feature type="domain" description="HTH tetR-type" evidence="3">
    <location>
        <begin position="21"/>
        <end position="80"/>
    </location>
</feature>
<evidence type="ECO:0000313" key="5">
    <source>
        <dbReference type="Proteomes" id="UP000061457"/>
    </source>
</evidence>
<feature type="DNA-binding region" description="H-T-H motif" evidence="2">
    <location>
        <begin position="43"/>
        <end position="62"/>
    </location>
</feature>
<dbReference type="STRING" id="161398.PP2015_3973"/>
<dbReference type="KEGG" id="pphe:PP2015_3973"/>
<protein>
    <submittedName>
        <fullName evidence="4">Putative Transcription regulator, TetR-like</fullName>
    </submittedName>
</protein>
<keyword evidence="1 2" id="KW-0238">DNA-binding</keyword>
<evidence type="ECO:0000256" key="1">
    <source>
        <dbReference type="ARBA" id="ARBA00023125"/>
    </source>
</evidence>
<gene>
    <name evidence="4" type="ORF">PP2015_3973</name>
</gene>
<dbReference type="EMBL" id="CP013188">
    <property type="protein sequence ID" value="ALO44441.1"/>
    <property type="molecule type" value="Genomic_DNA"/>
</dbReference>
<evidence type="ECO:0000313" key="4">
    <source>
        <dbReference type="EMBL" id="ALO44441.1"/>
    </source>
</evidence>
<dbReference type="RefSeq" id="WP_227009262.1">
    <property type="nucleotide sequence ID" value="NZ_CP013188.1"/>
</dbReference>
<dbReference type="InterPro" id="IPR001647">
    <property type="entry name" value="HTH_TetR"/>
</dbReference>
<dbReference type="PATRIC" id="fig|161398.10.peg.4069"/>
<dbReference type="Gene3D" id="1.10.357.10">
    <property type="entry name" value="Tetracycline Repressor, domain 2"/>
    <property type="match status" value="1"/>
</dbReference>
<keyword evidence="5" id="KW-1185">Reference proteome</keyword>
<organism evidence="4 5">
    <name type="scientific">Pseudoalteromonas phenolica</name>
    <dbReference type="NCBI Taxonomy" id="161398"/>
    <lineage>
        <taxon>Bacteria</taxon>
        <taxon>Pseudomonadati</taxon>
        <taxon>Pseudomonadota</taxon>
        <taxon>Gammaproteobacteria</taxon>
        <taxon>Alteromonadales</taxon>
        <taxon>Pseudoalteromonadaceae</taxon>
        <taxon>Pseudoalteromonas</taxon>
    </lineage>
</organism>
<evidence type="ECO:0000259" key="3">
    <source>
        <dbReference type="PROSITE" id="PS50977"/>
    </source>
</evidence>
<evidence type="ECO:0000256" key="2">
    <source>
        <dbReference type="PROSITE-ProRule" id="PRU00335"/>
    </source>
</evidence>
<dbReference type="InterPro" id="IPR009057">
    <property type="entry name" value="Homeodomain-like_sf"/>
</dbReference>
<accession>A0A0S2K890</accession>
<dbReference type="SUPFAM" id="SSF46689">
    <property type="entry name" value="Homeodomain-like"/>
    <property type="match status" value="1"/>
</dbReference>
<dbReference type="Pfam" id="PF00440">
    <property type="entry name" value="TetR_N"/>
    <property type="match status" value="1"/>
</dbReference>
<dbReference type="Proteomes" id="UP000061457">
    <property type="component" value="Chromosome II"/>
</dbReference>
<proteinExistence type="predicted"/>
<reference evidence="4 5" key="1">
    <citation type="submission" date="2015-11" db="EMBL/GenBank/DDBJ databases">
        <authorList>
            <person name="Zhang Y."/>
            <person name="Guo Z."/>
        </authorList>
    </citation>
    <scope>NUCLEOTIDE SEQUENCE [LARGE SCALE GENOMIC DNA]</scope>
    <source>
        <strain evidence="4 5">KCTC 12086</strain>
    </source>
</reference>
<sequence>MIRDILMSVKQTKRGRPAQKQLSQDIIIDQAKQLMLEKGKPPSIRALAAALNVDAMAIYHYFKNKDALLEAVTVSLINEIHDPQSLHWQQEIFELSKSYLAILDKYRGLLQTLLSSKMIGPAEVFAARFERITGSLDLNTDTQQTVLHLLVDYLHGFALAMECNPNRDELNLEMIEQPVTFICKTMVLE</sequence>